<keyword evidence="2" id="KW-1185">Reference proteome</keyword>
<organism evidence="1 2">
    <name type="scientific">Desulfobulbus propionicus (strain ATCC 33891 / DSM 2032 / VKM B-1956 / 1pr3)</name>
    <dbReference type="NCBI Taxonomy" id="577650"/>
    <lineage>
        <taxon>Bacteria</taxon>
        <taxon>Pseudomonadati</taxon>
        <taxon>Thermodesulfobacteriota</taxon>
        <taxon>Desulfobulbia</taxon>
        <taxon>Desulfobulbales</taxon>
        <taxon>Desulfobulbaceae</taxon>
        <taxon>Desulfobulbus</taxon>
    </lineage>
</organism>
<dbReference type="Pfam" id="PF10094">
    <property type="entry name" value="DUF2332"/>
    <property type="match status" value="1"/>
</dbReference>
<dbReference type="InterPro" id="IPR011200">
    <property type="entry name" value="UCP012608"/>
</dbReference>
<evidence type="ECO:0000313" key="2">
    <source>
        <dbReference type="Proteomes" id="UP000006365"/>
    </source>
</evidence>
<dbReference type="KEGG" id="dpr:Despr_1304"/>
<evidence type="ECO:0000313" key="1">
    <source>
        <dbReference type="EMBL" id="ADW17468.1"/>
    </source>
</evidence>
<dbReference type="RefSeq" id="WP_015724010.1">
    <property type="nucleotide sequence ID" value="NC_014972.1"/>
</dbReference>
<proteinExistence type="predicted"/>
<dbReference type="Proteomes" id="UP000006365">
    <property type="component" value="Chromosome"/>
</dbReference>
<dbReference type="EMBL" id="CP002364">
    <property type="protein sequence ID" value="ADW17468.1"/>
    <property type="molecule type" value="Genomic_DNA"/>
</dbReference>
<reference evidence="1 2" key="1">
    <citation type="journal article" date="2011" name="Stand. Genomic Sci.">
        <title>Complete genome sequence of Desulfobulbus propionicus type strain (1pr3).</title>
        <authorList>
            <person name="Pagani I."/>
            <person name="Lapidus A."/>
            <person name="Nolan M."/>
            <person name="Lucas S."/>
            <person name="Hammon N."/>
            <person name="Deshpande S."/>
            <person name="Cheng J.F."/>
            <person name="Chertkov O."/>
            <person name="Davenport K."/>
            <person name="Tapia R."/>
            <person name="Han C."/>
            <person name="Goodwin L."/>
            <person name="Pitluck S."/>
            <person name="Liolios K."/>
            <person name="Mavromatis K."/>
            <person name="Ivanova N."/>
            <person name="Mikhailova N."/>
            <person name="Pati A."/>
            <person name="Chen A."/>
            <person name="Palaniappan K."/>
            <person name="Land M."/>
            <person name="Hauser L."/>
            <person name="Chang Y.J."/>
            <person name="Jeffries C.D."/>
            <person name="Detter J.C."/>
            <person name="Brambilla E."/>
            <person name="Kannan K.P."/>
            <person name="Djao O.D."/>
            <person name="Rohde M."/>
            <person name="Pukall R."/>
            <person name="Spring S."/>
            <person name="Goker M."/>
            <person name="Sikorski J."/>
            <person name="Woyke T."/>
            <person name="Bristow J."/>
            <person name="Eisen J.A."/>
            <person name="Markowitz V."/>
            <person name="Hugenholtz P."/>
            <person name="Kyrpides N.C."/>
            <person name="Klenk H.P."/>
        </authorList>
    </citation>
    <scope>NUCLEOTIDE SEQUENCE [LARGE SCALE GENOMIC DNA]</scope>
    <source>
        <strain evidence="2">ATCC 33891 / DSM 2032 / 1pr3</strain>
    </source>
</reference>
<sequence>MDDLPFRLARRFRRQQEFAAASSPLSARLCGLIADWLGAGCGKDPLVDWLLAAAHPRASFEVPLLLLAGLHRDVLAGVADARPLGRYFPSAGGTLALDADDLAASLRQAILARREALAEFIAHATVQTNETARGLCWLLPVLFTGWPAIHLLDLGASAGLNLVADQRHYRLLHGEGNEGVLELGCGIPPQFVVHIEGPLVAPTTTAIPTIRSRIGCDLAPFILRSRREEQTLAAFVWGDQSERLARLRQGIAALHQLDESPVPVRLHQADLPDALPHILARHIGPLDDAPLVVFNTYLTTYLRDKGTALRLHLADWVRQHPQPVLWLQWEPPWQGPEPPRFGWLYWTADLWSNGRHRRWHLAWTHPHGNQLQWLPDWQAWANFWRQQQEP</sequence>
<gene>
    <name evidence="1" type="ordered locus">Despr_1304</name>
</gene>
<accession>A0A7U3YLK7</accession>
<protein>
    <recommendedName>
        <fullName evidence="3">DUF2332 domain-containing protein</fullName>
    </recommendedName>
</protein>
<name>A0A7U3YLK7_DESPD</name>
<dbReference type="AlphaFoldDB" id="A0A7U3YLK7"/>
<evidence type="ECO:0008006" key="3">
    <source>
        <dbReference type="Google" id="ProtNLM"/>
    </source>
</evidence>